<evidence type="ECO:0008006" key="4">
    <source>
        <dbReference type="Google" id="ProtNLM"/>
    </source>
</evidence>
<dbReference type="SUPFAM" id="SSF56935">
    <property type="entry name" value="Porins"/>
    <property type="match status" value="1"/>
</dbReference>
<protein>
    <recommendedName>
        <fullName evidence="4">DUF5723 domain-containing protein</fullName>
    </recommendedName>
</protein>
<sequence length="429" mass="48836">MLNMNNAFFNMKKTLLLSLVFALFSGSLLAQNNTGTPYSMYGIGLLQDNYGPYTAMGGVSAAMRDATNINFLNPASYTALDSNRFYIQFGITGEFVNISTHQERTNYRVAQNASLNMALRLYKNLYSSFGFNQRSDIGYDLHYYKLINGSENEYYNQQVSGSGGLNDFYIGLAYKFGKFSVGLNTSLVFGNLEKRLSLVPVVMDSYYISTQNKISVHDVIFNLGLQYMFTLSSKSNLTLGASMNFGSKLGGKRTFRAYKINSSTSGQQTLDNELLSRGYITYPFRIVGGFSYDYKDKWNLAGDYTYQRMSQYEEFGENQEFQDYHKGSLGVSLLPARYGRYWWQRNKYILGTYAVRSQIRLNHTNINTYALTLGTQIPVYIPNRELLLGIAFDFGVRGTEANGLIRENFGKIRINIAFKEGWFMKRKID</sequence>
<dbReference type="Proteomes" id="UP000004892">
    <property type="component" value="Unassembled WGS sequence"/>
</dbReference>
<evidence type="ECO:0000313" key="2">
    <source>
        <dbReference type="EMBL" id="EHP46117.1"/>
    </source>
</evidence>
<keyword evidence="1" id="KW-0732">Signal</keyword>
<gene>
    <name evidence="2" type="ORF">HMPREF9449_02484</name>
</gene>
<evidence type="ECO:0000313" key="3">
    <source>
        <dbReference type="Proteomes" id="UP000004892"/>
    </source>
</evidence>
<name>H1DJP8_9BACT</name>
<dbReference type="eggNOG" id="COG2067">
    <property type="taxonomic scope" value="Bacteria"/>
</dbReference>
<feature type="signal peptide" evidence="1">
    <location>
        <begin position="1"/>
        <end position="30"/>
    </location>
</feature>
<accession>H1DJP8</accession>
<dbReference type="Gene3D" id="2.40.160.60">
    <property type="entry name" value="Outer membrane protein transport protein (OMPP1/FadL/TodX)"/>
    <property type="match status" value="1"/>
</dbReference>
<feature type="chain" id="PRO_5003549004" description="DUF5723 domain-containing protein" evidence="1">
    <location>
        <begin position="31"/>
        <end position="429"/>
    </location>
</feature>
<dbReference type="EMBL" id="ADMC01000026">
    <property type="protein sequence ID" value="EHP46117.1"/>
    <property type="molecule type" value="Genomic_DNA"/>
</dbReference>
<dbReference type="PATRIC" id="fig|742817.3.peg.2657"/>
<evidence type="ECO:0000256" key="1">
    <source>
        <dbReference type="SAM" id="SignalP"/>
    </source>
</evidence>
<comment type="caution">
    <text evidence="2">The sequence shown here is derived from an EMBL/GenBank/DDBJ whole genome shotgun (WGS) entry which is preliminary data.</text>
</comment>
<organism evidence="2 3">
    <name type="scientific">Odoribacter laneus YIT 12061</name>
    <dbReference type="NCBI Taxonomy" id="742817"/>
    <lineage>
        <taxon>Bacteria</taxon>
        <taxon>Pseudomonadati</taxon>
        <taxon>Bacteroidota</taxon>
        <taxon>Bacteroidia</taxon>
        <taxon>Bacteroidales</taxon>
        <taxon>Odoribacteraceae</taxon>
        <taxon>Odoribacter</taxon>
    </lineage>
</organism>
<dbReference type="AlphaFoldDB" id="H1DJP8"/>
<dbReference type="HOGENOM" id="CLU_047829_1_0_10"/>
<keyword evidence="3" id="KW-1185">Reference proteome</keyword>
<reference evidence="2 3" key="1">
    <citation type="submission" date="2012-01" db="EMBL/GenBank/DDBJ databases">
        <title>The Genome Sequence of Odoribacter laneus YIT 12061.</title>
        <authorList>
            <consortium name="The Broad Institute Genome Sequencing Platform"/>
            <person name="Earl A."/>
            <person name="Ward D."/>
            <person name="Feldgarden M."/>
            <person name="Gevers D."/>
            <person name="Morotomi M."/>
            <person name="Young S.K."/>
            <person name="Zeng Q."/>
            <person name="Gargeya S."/>
            <person name="Fitzgerald M."/>
            <person name="Haas B."/>
            <person name="Abouelleil A."/>
            <person name="Alvarado L."/>
            <person name="Arachchi H.M."/>
            <person name="Berlin A."/>
            <person name="Chapman S.B."/>
            <person name="Gearin G."/>
            <person name="Goldberg J."/>
            <person name="Griggs A."/>
            <person name="Gujja S."/>
            <person name="Hansen M."/>
            <person name="Heiman D."/>
            <person name="Howarth C."/>
            <person name="Larimer J."/>
            <person name="Lui A."/>
            <person name="MacDonald P.J.P."/>
            <person name="McCowen C."/>
            <person name="Montmayeur A."/>
            <person name="Murphy C."/>
            <person name="Neiman D."/>
            <person name="Pearson M."/>
            <person name="Priest M."/>
            <person name="Roberts A."/>
            <person name="Saif S."/>
            <person name="Shea T."/>
            <person name="Sisk P."/>
            <person name="Stolte C."/>
            <person name="Sykes S."/>
            <person name="Wortman J."/>
            <person name="Nusbaum C."/>
            <person name="Birren B."/>
        </authorList>
    </citation>
    <scope>NUCLEOTIDE SEQUENCE [LARGE SCALE GENOMIC DNA]</scope>
    <source>
        <strain evidence="2 3">YIT 12061</strain>
    </source>
</reference>
<proteinExistence type="predicted"/>
<dbReference type="STRING" id="742817.HMPREF9449_02484"/>